<dbReference type="EMBL" id="JBHUIP010000006">
    <property type="protein sequence ID" value="MFD2262860.1"/>
    <property type="molecule type" value="Genomic_DNA"/>
</dbReference>
<dbReference type="InterPro" id="IPR015813">
    <property type="entry name" value="Pyrv/PenolPyrv_kinase-like_dom"/>
</dbReference>
<sequence length="254" mass="27097">MNILRQIWSEGRTSTNGWIAIPSVLSAEALAAAKWDSITIDMQHGTADYSDLLYLLPIIEKSGAVPMVRVPWLDEASIMRALDVGALGIIAPMIETAADARRLVAACLYPPDGGRSFGPIRARLAWGDDYGARANAEVVPFAMIETKAAVANLDEILETPGLGGVYIGPADLAFAYGYKPHFDRTEPDMLALIARIREACAKKGLPCGLHCGDPAYAARMAGEGFSLVTIASDARFLEAGARAALSTFKSASQR</sequence>
<dbReference type="PANTHER" id="PTHR30502:SF0">
    <property type="entry name" value="PHOSPHOENOLPYRUVATE CARBOXYLASE FAMILY PROTEIN"/>
    <property type="match status" value="1"/>
</dbReference>
<comment type="similarity">
    <text evidence="1">Belongs to the HpcH/HpaI aldolase family.</text>
</comment>
<reference evidence="6" key="1">
    <citation type="journal article" date="2019" name="Int. J. Syst. Evol. Microbiol.">
        <title>The Global Catalogue of Microorganisms (GCM) 10K type strain sequencing project: providing services to taxonomists for standard genome sequencing and annotation.</title>
        <authorList>
            <consortium name="The Broad Institute Genomics Platform"/>
            <consortium name="The Broad Institute Genome Sequencing Center for Infectious Disease"/>
            <person name="Wu L."/>
            <person name="Ma J."/>
        </authorList>
    </citation>
    <scope>NUCLEOTIDE SEQUENCE [LARGE SCALE GENOMIC DNA]</scope>
    <source>
        <strain evidence="6">CGMCC 1.19062</strain>
    </source>
</reference>
<organism evidence="5 6">
    <name type="scientific">Lacibacterium aquatile</name>
    <dbReference type="NCBI Taxonomy" id="1168082"/>
    <lineage>
        <taxon>Bacteria</taxon>
        <taxon>Pseudomonadati</taxon>
        <taxon>Pseudomonadota</taxon>
        <taxon>Alphaproteobacteria</taxon>
        <taxon>Rhodospirillales</taxon>
        <taxon>Rhodospirillaceae</taxon>
    </lineage>
</organism>
<evidence type="ECO:0000256" key="3">
    <source>
        <dbReference type="ARBA" id="ARBA00023239"/>
    </source>
</evidence>
<dbReference type="GO" id="GO:0016829">
    <property type="term" value="F:lyase activity"/>
    <property type="evidence" value="ECO:0007669"/>
    <property type="project" value="UniProtKB-KW"/>
</dbReference>
<evidence type="ECO:0000259" key="4">
    <source>
        <dbReference type="Pfam" id="PF03328"/>
    </source>
</evidence>
<evidence type="ECO:0000256" key="1">
    <source>
        <dbReference type="ARBA" id="ARBA00005568"/>
    </source>
</evidence>
<evidence type="ECO:0000313" key="5">
    <source>
        <dbReference type="EMBL" id="MFD2262860.1"/>
    </source>
</evidence>
<evidence type="ECO:0000313" key="6">
    <source>
        <dbReference type="Proteomes" id="UP001597295"/>
    </source>
</evidence>
<accession>A0ABW5DQT7</accession>
<dbReference type="InterPro" id="IPR040442">
    <property type="entry name" value="Pyrv_kinase-like_dom_sf"/>
</dbReference>
<dbReference type="RefSeq" id="WP_379875829.1">
    <property type="nucleotide sequence ID" value="NZ_JBHUIP010000006.1"/>
</dbReference>
<proteinExistence type="inferred from homology"/>
<gene>
    <name evidence="5" type="ORF">ACFSM5_08170</name>
</gene>
<dbReference type="PANTHER" id="PTHR30502">
    <property type="entry name" value="2-KETO-3-DEOXY-L-RHAMNONATE ALDOLASE"/>
    <property type="match status" value="1"/>
</dbReference>
<keyword evidence="6" id="KW-1185">Reference proteome</keyword>
<name>A0ABW5DQT7_9PROT</name>
<keyword evidence="2" id="KW-0479">Metal-binding</keyword>
<dbReference type="Gene3D" id="3.20.20.60">
    <property type="entry name" value="Phosphoenolpyruvate-binding domains"/>
    <property type="match status" value="1"/>
</dbReference>
<dbReference type="InterPro" id="IPR050251">
    <property type="entry name" value="HpcH-HpaI_aldolase"/>
</dbReference>
<protein>
    <submittedName>
        <fullName evidence="5">HpcH/HpaI aldolase/citrate lyase family protein</fullName>
    </submittedName>
</protein>
<dbReference type="InterPro" id="IPR005000">
    <property type="entry name" value="Aldolase/citrate-lyase_domain"/>
</dbReference>
<evidence type="ECO:0000256" key="2">
    <source>
        <dbReference type="ARBA" id="ARBA00022723"/>
    </source>
</evidence>
<dbReference type="Proteomes" id="UP001597295">
    <property type="component" value="Unassembled WGS sequence"/>
</dbReference>
<feature type="domain" description="HpcH/HpaI aldolase/citrate lyase" evidence="4">
    <location>
        <begin position="24"/>
        <end position="234"/>
    </location>
</feature>
<comment type="caution">
    <text evidence="5">The sequence shown here is derived from an EMBL/GenBank/DDBJ whole genome shotgun (WGS) entry which is preliminary data.</text>
</comment>
<dbReference type="SUPFAM" id="SSF51621">
    <property type="entry name" value="Phosphoenolpyruvate/pyruvate domain"/>
    <property type="match status" value="1"/>
</dbReference>
<dbReference type="Pfam" id="PF03328">
    <property type="entry name" value="HpcH_HpaI"/>
    <property type="match status" value="1"/>
</dbReference>
<keyword evidence="3 5" id="KW-0456">Lyase</keyword>